<reference evidence="1 2" key="1">
    <citation type="submission" date="2021-05" db="EMBL/GenBank/DDBJ databases">
        <title>Genome Assembly of Synthetic Allotetraploid Brassica napus Reveals Homoeologous Exchanges between Subgenomes.</title>
        <authorList>
            <person name="Davis J.T."/>
        </authorList>
    </citation>
    <scope>NUCLEOTIDE SEQUENCE [LARGE SCALE GENOMIC DNA]</scope>
    <source>
        <strain evidence="2">cv. Da-Ae</strain>
        <tissue evidence="1">Seedling</tissue>
    </source>
</reference>
<proteinExistence type="predicted"/>
<name>A0ABQ8AHL3_BRANA</name>
<keyword evidence="2" id="KW-1185">Reference proteome</keyword>
<sequence>LRGGYCRQEKLVEVVVTSFNFERRVGGPVESAVSPMKLSIEDHRSRRQFVRFRRFEGPVKGFWRCFGTETVRMCRCATRVDPRALMPPRGMKLASLSRAFLPSSVRLMCLGRGPV</sequence>
<protein>
    <submittedName>
        <fullName evidence="1">Uncharacterized protein</fullName>
    </submittedName>
</protein>
<organism evidence="1 2">
    <name type="scientific">Brassica napus</name>
    <name type="common">Rape</name>
    <dbReference type="NCBI Taxonomy" id="3708"/>
    <lineage>
        <taxon>Eukaryota</taxon>
        <taxon>Viridiplantae</taxon>
        <taxon>Streptophyta</taxon>
        <taxon>Embryophyta</taxon>
        <taxon>Tracheophyta</taxon>
        <taxon>Spermatophyta</taxon>
        <taxon>Magnoliopsida</taxon>
        <taxon>eudicotyledons</taxon>
        <taxon>Gunneridae</taxon>
        <taxon>Pentapetalae</taxon>
        <taxon>rosids</taxon>
        <taxon>malvids</taxon>
        <taxon>Brassicales</taxon>
        <taxon>Brassicaceae</taxon>
        <taxon>Brassiceae</taxon>
        <taxon>Brassica</taxon>
    </lineage>
</organism>
<dbReference type="EMBL" id="JAGKQM010000013">
    <property type="protein sequence ID" value="KAH0892020.1"/>
    <property type="molecule type" value="Genomic_DNA"/>
</dbReference>
<dbReference type="Proteomes" id="UP000824890">
    <property type="component" value="Unassembled WGS sequence"/>
</dbReference>
<evidence type="ECO:0000313" key="2">
    <source>
        <dbReference type="Proteomes" id="UP000824890"/>
    </source>
</evidence>
<feature type="non-terminal residue" evidence="1">
    <location>
        <position position="1"/>
    </location>
</feature>
<accession>A0ABQ8AHL3</accession>
<comment type="caution">
    <text evidence="1">The sequence shown here is derived from an EMBL/GenBank/DDBJ whole genome shotgun (WGS) entry which is preliminary data.</text>
</comment>
<gene>
    <name evidence="1" type="ORF">HID58_054449</name>
</gene>
<evidence type="ECO:0000313" key="1">
    <source>
        <dbReference type="EMBL" id="KAH0892020.1"/>
    </source>
</evidence>